<evidence type="ECO:0000313" key="3">
    <source>
        <dbReference type="EMBL" id="TXC62251.1"/>
    </source>
</evidence>
<dbReference type="PROSITE" id="PS51257">
    <property type="entry name" value="PROKAR_LIPOPROTEIN"/>
    <property type="match status" value="1"/>
</dbReference>
<feature type="region of interest" description="Disordered" evidence="1">
    <location>
        <begin position="72"/>
        <end position="119"/>
    </location>
</feature>
<comment type="caution">
    <text evidence="3">The sequence shown here is derived from an EMBL/GenBank/DDBJ whole genome shotgun (WGS) entry which is preliminary data.</text>
</comment>
<sequence>MPTPRLVVALSMSAAAAALSGCVGDGGFGYGGPGFAYEASYGDPYWGWYGDYYYPGTGIYVYDAQRRRHRWNDDQRRHWEGRRGSWHGPRNTAGRSNWHDFNRDGNRSAPPRRGRRPHG</sequence>
<feature type="compositionally biased region" description="Basic and acidic residues" evidence="1">
    <location>
        <begin position="97"/>
        <end position="106"/>
    </location>
</feature>
<name>A0A5C6TQF6_9SPHN</name>
<reference evidence="3 4" key="1">
    <citation type="journal article" date="2015" name="J. Microbiol.">
        <title>Sphingosinicella ginsenosidimutans sp. nov., with ginsenoside converting activity.</title>
        <authorList>
            <person name="Kim J.K."/>
            <person name="Kang M.S."/>
            <person name="Park S.C."/>
            <person name="Kim K.M."/>
            <person name="Choi K."/>
            <person name="Yoon M.H."/>
            <person name="Im W.T."/>
        </authorList>
    </citation>
    <scope>NUCLEOTIDE SEQUENCE [LARGE SCALE GENOMIC DNA]</scope>
    <source>
        <strain evidence="3 4">BS-11</strain>
    </source>
</reference>
<feature type="signal peptide" evidence="2">
    <location>
        <begin position="1"/>
        <end position="20"/>
    </location>
</feature>
<keyword evidence="2" id="KW-0732">Signal</keyword>
<accession>A0A5C6TQF6</accession>
<evidence type="ECO:0000256" key="2">
    <source>
        <dbReference type="SAM" id="SignalP"/>
    </source>
</evidence>
<gene>
    <name evidence="3" type="ORF">FRZ32_00435</name>
</gene>
<feature type="compositionally biased region" description="Basic and acidic residues" evidence="1">
    <location>
        <begin position="72"/>
        <end position="83"/>
    </location>
</feature>
<dbReference type="EMBL" id="VOQQ01000001">
    <property type="protein sequence ID" value="TXC62251.1"/>
    <property type="molecule type" value="Genomic_DNA"/>
</dbReference>
<keyword evidence="4" id="KW-1185">Reference proteome</keyword>
<dbReference type="Proteomes" id="UP000321249">
    <property type="component" value="Unassembled WGS sequence"/>
</dbReference>
<protein>
    <recommendedName>
        <fullName evidence="5">Peptidase</fullName>
    </recommendedName>
</protein>
<feature type="chain" id="PRO_5023019501" description="Peptidase" evidence="2">
    <location>
        <begin position="21"/>
        <end position="119"/>
    </location>
</feature>
<proteinExistence type="predicted"/>
<organism evidence="3 4">
    <name type="scientific">Allosphingosinicella ginsenosidimutans</name>
    <dbReference type="NCBI Taxonomy" id="1176539"/>
    <lineage>
        <taxon>Bacteria</taxon>
        <taxon>Pseudomonadati</taxon>
        <taxon>Pseudomonadota</taxon>
        <taxon>Alphaproteobacteria</taxon>
        <taxon>Sphingomonadales</taxon>
        <taxon>Sphingomonadaceae</taxon>
        <taxon>Allosphingosinicella</taxon>
    </lineage>
</organism>
<dbReference type="AlphaFoldDB" id="A0A5C6TQF6"/>
<feature type="compositionally biased region" description="Basic residues" evidence="1">
    <location>
        <begin position="110"/>
        <end position="119"/>
    </location>
</feature>
<dbReference type="RefSeq" id="WP_147041639.1">
    <property type="nucleotide sequence ID" value="NZ_BAABIR010000001.1"/>
</dbReference>
<evidence type="ECO:0000256" key="1">
    <source>
        <dbReference type="SAM" id="MobiDB-lite"/>
    </source>
</evidence>
<evidence type="ECO:0008006" key="5">
    <source>
        <dbReference type="Google" id="ProtNLM"/>
    </source>
</evidence>
<evidence type="ECO:0000313" key="4">
    <source>
        <dbReference type="Proteomes" id="UP000321249"/>
    </source>
</evidence>